<proteinExistence type="predicted"/>
<keyword evidence="4" id="KW-1185">Reference proteome</keyword>
<comment type="caution">
    <text evidence="3">The sequence shown here is derived from an EMBL/GenBank/DDBJ whole genome shotgun (WGS) entry which is preliminary data.</text>
</comment>
<dbReference type="Proteomes" id="UP000223968">
    <property type="component" value="Unassembled WGS sequence"/>
</dbReference>
<dbReference type="AlphaFoldDB" id="A0A2B7XYC5"/>
<reference evidence="3 4" key="1">
    <citation type="submission" date="2017-10" db="EMBL/GenBank/DDBJ databases">
        <title>Comparative genomics in systemic dimorphic fungi from Ajellomycetaceae.</title>
        <authorList>
            <person name="Munoz J.F."/>
            <person name="Mcewen J.G."/>
            <person name="Clay O.K."/>
            <person name="Cuomo C.A."/>
        </authorList>
    </citation>
    <scope>NUCLEOTIDE SEQUENCE [LARGE SCALE GENOMIC DNA]</scope>
    <source>
        <strain evidence="3 4">UAMH5409</strain>
    </source>
</reference>
<evidence type="ECO:0000256" key="2">
    <source>
        <dbReference type="ARBA" id="ARBA00048655"/>
    </source>
</evidence>
<dbReference type="SUPFAM" id="SSF56112">
    <property type="entry name" value="Protein kinase-like (PK-like)"/>
    <property type="match status" value="1"/>
</dbReference>
<sequence>MEKTDKDASCLTAALSPGSEIISVVKHGKTNWSSGLRVDTKVDGYEKTYFVKIIEQEEFVAMAEAEFEGQKTVAAIIPDNAVEPIAWGYYEVDKTKPWFLTHFRHLQAQPPPLQTLLSTVKRLHQQSHSPTGKFRFHITSYYGPPPMIVDWTDDWRKLAELANKFIDKVVPRLLRPLQTGGRSIKPTLCHGDLWDGNIQIDAHIKLANNSSVC</sequence>
<dbReference type="InterPro" id="IPR016477">
    <property type="entry name" value="Fructo-/Ketosamine-3-kinase"/>
</dbReference>
<dbReference type="OrthoDB" id="5772781at2759"/>
<organism evidence="3 4">
    <name type="scientific">Helicocarpus griseus UAMH5409</name>
    <dbReference type="NCBI Taxonomy" id="1447875"/>
    <lineage>
        <taxon>Eukaryota</taxon>
        <taxon>Fungi</taxon>
        <taxon>Dikarya</taxon>
        <taxon>Ascomycota</taxon>
        <taxon>Pezizomycotina</taxon>
        <taxon>Eurotiomycetes</taxon>
        <taxon>Eurotiomycetidae</taxon>
        <taxon>Onygenales</taxon>
        <taxon>Ajellomycetaceae</taxon>
        <taxon>Helicocarpus</taxon>
    </lineage>
</organism>
<dbReference type="Pfam" id="PF03881">
    <property type="entry name" value="Fructosamin_kin"/>
    <property type="match status" value="1"/>
</dbReference>
<dbReference type="Gene3D" id="3.90.1200.10">
    <property type="match status" value="1"/>
</dbReference>
<dbReference type="EC" id="2.7.1.172" evidence="1"/>
<accession>A0A2B7XYC5</accession>
<name>A0A2B7XYC5_9EURO</name>
<dbReference type="PANTHER" id="PTHR12149:SF8">
    <property type="entry name" value="PROTEIN-RIBULOSAMINE 3-KINASE"/>
    <property type="match status" value="1"/>
</dbReference>
<dbReference type="PANTHER" id="PTHR12149">
    <property type="entry name" value="FRUCTOSAMINE 3 KINASE-RELATED PROTEIN"/>
    <property type="match status" value="1"/>
</dbReference>
<evidence type="ECO:0000256" key="1">
    <source>
        <dbReference type="ARBA" id="ARBA00011961"/>
    </source>
</evidence>
<evidence type="ECO:0000313" key="4">
    <source>
        <dbReference type="Proteomes" id="UP000223968"/>
    </source>
</evidence>
<dbReference type="GO" id="GO:0102193">
    <property type="term" value="F:protein-ribulosamine 3-kinase activity"/>
    <property type="evidence" value="ECO:0007669"/>
    <property type="project" value="UniProtKB-EC"/>
</dbReference>
<dbReference type="InterPro" id="IPR011009">
    <property type="entry name" value="Kinase-like_dom_sf"/>
</dbReference>
<protein>
    <recommendedName>
        <fullName evidence="1">protein-ribulosamine 3-kinase</fullName>
        <ecNumber evidence="1">2.7.1.172</ecNumber>
    </recommendedName>
</protein>
<gene>
    <name evidence="3" type="ORF">AJ79_03483</name>
</gene>
<comment type="catalytic activity">
    <reaction evidence="2">
        <text>N(6)-D-ribulosyl-L-lysyl-[protein] + ATP = N(6)-(3-O-phospho-D-ribulosyl)-L-lysyl-[protein] + ADP + H(+)</text>
        <dbReference type="Rhea" id="RHEA:48432"/>
        <dbReference type="Rhea" id="RHEA-COMP:12103"/>
        <dbReference type="Rhea" id="RHEA-COMP:12104"/>
        <dbReference type="ChEBI" id="CHEBI:15378"/>
        <dbReference type="ChEBI" id="CHEBI:30616"/>
        <dbReference type="ChEBI" id="CHEBI:90418"/>
        <dbReference type="ChEBI" id="CHEBI:90420"/>
        <dbReference type="ChEBI" id="CHEBI:456216"/>
        <dbReference type="EC" id="2.7.1.172"/>
    </reaction>
    <physiologicalReaction direction="left-to-right" evidence="2">
        <dbReference type="Rhea" id="RHEA:48433"/>
    </physiologicalReaction>
</comment>
<dbReference type="EMBL" id="PDNB01000042">
    <property type="protein sequence ID" value="PGH13783.1"/>
    <property type="molecule type" value="Genomic_DNA"/>
</dbReference>
<evidence type="ECO:0000313" key="3">
    <source>
        <dbReference type="EMBL" id="PGH13783.1"/>
    </source>
</evidence>